<dbReference type="RefSeq" id="WP_222191748.1">
    <property type="nucleotide sequence ID" value="NZ_BAABHW010000006.1"/>
</dbReference>
<keyword evidence="7" id="KW-1185">Reference proteome</keyword>
<evidence type="ECO:0000259" key="4">
    <source>
        <dbReference type="Pfam" id="PF00027"/>
    </source>
</evidence>
<evidence type="ECO:0000256" key="3">
    <source>
        <dbReference type="ARBA" id="ARBA00023163"/>
    </source>
</evidence>
<comment type="caution">
    <text evidence="6">The sequence shown here is derived from an EMBL/GenBank/DDBJ whole genome shotgun (WGS) entry which is preliminary data.</text>
</comment>
<keyword evidence="1" id="KW-0805">Transcription regulation</keyword>
<dbReference type="SUPFAM" id="SSF46785">
    <property type="entry name" value="Winged helix' DNA-binding domain"/>
    <property type="match status" value="1"/>
</dbReference>
<organism evidence="6 7">
    <name type="scientific">[Roseibacterium] beibuensis</name>
    <dbReference type="NCBI Taxonomy" id="1193142"/>
    <lineage>
        <taxon>Bacteria</taxon>
        <taxon>Pseudomonadati</taxon>
        <taxon>Pseudomonadota</taxon>
        <taxon>Alphaproteobacteria</taxon>
        <taxon>Rhodobacterales</taxon>
        <taxon>Roseobacteraceae</taxon>
        <taxon>Roseicyclus</taxon>
    </lineage>
</organism>
<evidence type="ECO:0000256" key="2">
    <source>
        <dbReference type="ARBA" id="ARBA00023125"/>
    </source>
</evidence>
<accession>A0ABP9LP88</accession>
<dbReference type="InterPro" id="IPR036388">
    <property type="entry name" value="WH-like_DNA-bd_sf"/>
</dbReference>
<feature type="domain" description="HTH crp-type" evidence="5">
    <location>
        <begin position="126"/>
        <end position="191"/>
    </location>
</feature>
<sequence length="196" mass="21049">MSRPFTAPKGTVLFSPGQPCPGFLLLDEGSIRVSLTGANGREVVLYRVQPGGICLQTFACLTLDRTYSAEGLVEADITGELVPAGQFRSRLAEDAGFRDLVFGSVAQRFGEFEQLVEDVALTGFDARLARALLRLKDEAGFVAATHSQLAAETASGRAFVTRRLAEFGKTGLVSQEKGGLRLLDQAGLERIAADRR</sequence>
<dbReference type="Proteomes" id="UP001499910">
    <property type="component" value="Unassembled WGS sequence"/>
</dbReference>
<dbReference type="InterPro" id="IPR018490">
    <property type="entry name" value="cNMP-bd_dom_sf"/>
</dbReference>
<dbReference type="InterPro" id="IPR036390">
    <property type="entry name" value="WH_DNA-bd_sf"/>
</dbReference>
<dbReference type="CDD" id="cd00038">
    <property type="entry name" value="CAP_ED"/>
    <property type="match status" value="1"/>
</dbReference>
<dbReference type="InterPro" id="IPR014710">
    <property type="entry name" value="RmlC-like_jellyroll"/>
</dbReference>
<evidence type="ECO:0000313" key="6">
    <source>
        <dbReference type="EMBL" id="GAA5080497.1"/>
    </source>
</evidence>
<dbReference type="Gene3D" id="2.60.120.10">
    <property type="entry name" value="Jelly Rolls"/>
    <property type="match status" value="1"/>
</dbReference>
<gene>
    <name evidence="6" type="ORF">GCM10023209_34180</name>
</gene>
<dbReference type="EMBL" id="BAABHW010000006">
    <property type="protein sequence ID" value="GAA5080497.1"/>
    <property type="molecule type" value="Genomic_DNA"/>
</dbReference>
<evidence type="ECO:0000313" key="7">
    <source>
        <dbReference type="Proteomes" id="UP001499910"/>
    </source>
</evidence>
<dbReference type="Pfam" id="PF00027">
    <property type="entry name" value="cNMP_binding"/>
    <property type="match status" value="1"/>
</dbReference>
<protein>
    <submittedName>
        <fullName evidence="6">Crp/Fnr family transcriptional regulator</fullName>
    </submittedName>
</protein>
<dbReference type="Gene3D" id="1.10.10.10">
    <property type="entry name" value="Winged helix-like DNA-binding domain superfamily/Winged helix DNA-binding domain"/>
    <property type="match status" value="1"/>
</dbReference>
<name>A0ABP9LP88_9RHOB</name>
<dbReference type="InterPro" id="IPR000595">
    <property type="entry name" value="cNMP-bd_dom"/>
</dbReference>
<keyword evidence="3" id="KW-0804">Transcription</keyword>
<evidence type="ECO:0000259" key="5">
    <source>
        <dbReference type="Pfam" id="PF13545"/>
    </source>
</evidence>
<reference evidence="7" key="1">
    <citation type="journal article" date="2019" name="Int. J. Syst. Evol. Microbiol.">
        <title>The Global Catalogue of Microorganisms (GCM) 10K type strain sequencing project: providing services to taxonomists for standard genome sequencing and annotation.</title>
        <authorList>
            <consortium name="The Broad Institute Genomics Platform"/>
            <consortium name="The Broad Institute Genome Sequencing Center for Infectious Disease"/>
            <person name="Wu L."/>
            <person name="Ma J."/>
        </authorList>
    </citation>
    <scope>NUCLEOTIDE SEQUENCE [LARGE SCALE GENOMIC DNA]</scope>
    <source>
        <strain evidence="7">JCM 18015</strain>
    </source>
</reference>
<proteinExistence type="predicted"/>
<feature type="domain" description="Cyclic nucleotide-binding" evidence="4">
    <location>
        <begin position="7"/>
        <end position="76"/>
    </location>
</feature>
<dbReference type="Pfam" id="PF13545">
    <property type="entry name" value="HTH_Crp_2"/>
    <property type="match status" value="1"/>
</dbReference>
<dbReference type="SUPFAM" id="SSF51206">
    <property type="entry name" value="cAMP-binding domain-like"/>
    <property type="match status" value="1"/>
</dbReference>
<dbReference type="InterPro" id="IPR012318">
    <property type="entry name" value="HTH_CRP"/>
</dbReference>
<keyword evidence="2" id="KW-0238">DNA-binding</keyword>
<evidence type="ECO:0000256" key="1">
    <source>
        <dbReference type="ARBA" id="ARBA00023015"/>
    </source>
</evidence>